<keyword evidence="3" id="KW-0238">DNA-binding</keyword>
<evidence type="ECO:0000259" key="6">
    <source>
        <dbReference type="PROSITE" id="PS50066"/>
    </source>
</evidence>
<dbReference type="InterPro" id="IPR036879">
    <property type="entry name" value="TF_MADSbox_sf"/>
</dbReference>
<evidence type="ECO:0000256" key="3">
    <source>
        <dbReference type="ARBA" id="ARBA00023125"/>
    </source>
</evidence>
<proteinExistence type="evidence at transcript level"/>
<reference evidence="7" key="1">
    <citation type="submission" date="2017-11" db="EMBL/GenBank/DDBJ databases">
        <title>Identification and Characterization of Floral MADS-box Genes in Heteromorphic Self-Incompatible Primula vulgaris.</title>
        <authorList>
            <person name="Burrows B.A."/>
            <person name="McCubbin A.G."/>
        </authorList>
    </citation>
    <scope>NUCLEOTIDE SEQUENCE</scope>
</reference>
<dbReference type="InterPro" id="IPR033896">
    <property type="entry name" value="MEF2-like_N"/>
</dbReference>
<sequence>MTVRGKIEVKKIEDRNSRHVTFSKRRSGLIKKAKELSVLCDVEVAVFVFSGKGKLYQFSTAHSLKKIFERCQMKIDADVARGSAQYPEKIPERQMNVGPGTNLLQAAQRYLEEQKVEQLDVTEITRLEHRLDAISEKLRTKKSQLMMEAVSAVHEKEKQPSGGYESIEQEIQIPAMVNEVQYQLHQSEKNNKNQLTVDEIEEIYAAAANENFIMPFHLEPFYML</sequence>
<organism evidence="7">
    <name type="scientific">Primula vulgaris</name>
    <dbReference type="NCBI Taxonomy" id="175104"/>
    <lineage>
        <taxon>Eukaryota</taxon>
        <taxon>Viridiplantae</taxon>
        <taxon>Streptophyta</taxon>
        <taxon>Embryophyta</taxon>
        <taxon>Tracheophyta</taxon>
        <taxon>Spermatophyta</taxon>
        <taxon>Magnoliopsida</taxon>
        <taxon>eudicotyledons</taxon>
        <taxon>Gunneridae</taxon>
        <taxon>Pentapetalae</taxon>
        <taxon>asterids</taxon>
        <taxon>Ericales</taxon>
        <taxon>Primulaceae</taxon>
        <taxon>Primula</taxon>
    </lineage>
</organism>
<accession>A0A3Q9U3F5</accession>
<evidence type="ECO:0000256" key="2">
    <source>
        <dbReference type="ARBA" id="ARBA00023015"/>
    </source>
</evidence>
<feature type="domain" description="MADS-box" evidence="6">
    <location>
        <begin position="2"/>
        <end position="62"/>
    </location>
</feature>
<evidence type="ECO:0000256" key="5">
    <source>
        <dbReference type="ARBA" id="ARBA00023242"/>
    </source>
</evidence>
<keyword evidence="4" id="KW-0804">Transcription</keyword>
<dbReference type="Pfam" id="PF00319">
    <property type="entry name" value="SRF-TF"/>
    <property type="match status" value="1"/>
</dbReference>
<keyword evidence="2" id="KW-0805">Transcription regulation</keyword>
<dbReference type="PRINTS" id="PR00404">
    <property type="entry name" value="MADSDOMAIN"/>
</dbReference>
<dbReference type="GO" id="GO:0003700">
    <property type="term" value="F:DNA-binding transcription factor activity"/>
    <property type="evidence" value="ECO:0007669"/>
    <property type="project" value="InterPro"/>
</dbReference>
<gene>
    <name evidence="7" type="primary">FLC2</name>
</gene>
<evidence type="ECO:0000256" key="4">
    <source>
        <dbReference type="ARBA" id="ARBA00023163"/>
    </source>
</evidence>
<dbReference type="InterPro" id="IPR050142">
    <property type="entry name" value="MADS-box/MEF2_TF"/>
</dbReference>
<name>A0A3Q9U3F5_9ERIC</name>
<dbReference type="AlphaFoldDB" id="A0A3Q9U3F5"/>
<comment type="subcellular location">
    <subcellularLocation>
        <location evidence="1">Nucleus</location>
    </subcellularLocation>
</comment>
<dbReference type="GO" id="GO:0000977">
    <property type="term" value="F:RNA polymerase II transcription regulatory region sequence-specific DNA binding"/>
    <property type="evidence" value="ECO:0007669"/>
    <property type="project" value="InterPro"/>
</dbReference>
<dbReference type="SMART" id="SM00432">
    <property type="entry name" value="MADS"/>
    <property type="match status" value="1"/>
</dbReference>
<dbReference type="Gene3D" id="3.40.1810.10">
    <property type="entry name" value="Transcription factor, MADS-box"/>
    <property type="match status" value="1"/>
</dbReference>
<dbReference type="Pfam" id="PF01486">
    <property type="entry name" value="K-box"/>
    <property type="match status" value="1"/>
</dbReference>
<dbReference type="GO" id="GO:0045944">
    <property type="term" value="P:positive regulation of transcription by RNA polymerase II"/>
    <property type="evidence" value="ECO:0007669"/>
    <property type="project" value="InterPro"/>
</dbReference>
<protein>
    <submittedName>
        <fullName evidence="7">FLOWERING LOCUS C 2</fullName>
    </submittedName>
</protein>
<dbReference type="GO" id="GO:0046983">
    <property type="term" value="F:protein dimerization activity"/>
    <property type="evidence" value="ECO:0007669"/>
    <property type="project" value="InterPro"/>
</dbReference>
<dbReference type="PROSITE" id="PS50066">
    <property type="entry name" value="MADS_BOX_2"/>
    <property type="match status" value="1"/>
</dbReference>
<dbReference type="SUPFAM" id="SSF55455">
    <property type="entry name" value="SRF-like"/>
    <property type="match status" value="1"/>
</dbReference>
<evidence type="ECO:0000313" key="7">
    <source>
        <dbReference type="EMBL" id="AZZ09246.1"/>
    </source>
</evidence>
<evidence type="ECO:0000256" key="1">
    <source>
        <dbReference type="ARBA" id="ARBA00004123"/>
    </source>
</evidence>
<dbReference type="EMBL" id="MG590326">
    <property type="protein sequence ID" value="AZZ09246.1"/>
    <property type="molecule type" value="mRNA"/>
</dbReference>
<dbReference type="PANTHER" id="PTHR48019">
    <property type="entry name" value="SERUM RESPONSE FACTOR HOMOLOG"/>
    <property type="match status" value="1"/>
</dbReference>
<keyword evidence="5" id="KW-0539">Nucleus</keyword>
<dbReference type="GO" id="GO:0005634">
    <property type="term" value="C:nucleus"/>
    <property type="evidence" value="ECO:0007669"/>
    <property type="project" value="UniProtKB-SubCell"/>
</dbReference>
<dbReference type="InterPro" id="IPR002487">
    <property type="entry name" value="TF_Kbox"/>
</dbReference>
<dbReference type="CDD" id="cd00265">
    <property type="entry name" value="MADS_MEF2_like"/>
    <property type="match status" value="1"/>
</dbReference>
<dbReference type="InterPro" id="IPR002100">
    <property type="entry name" value="TF_MADSbox"/>
</dbReference>